<evidence type="ECO:0000313" key="7">
    <source>
        <dbReference type="EMBL" id="PPQ75723.1"/>
    </source>
</evidence>
<dbReference type="NCBIfam" id="TIGR01378">
    <property type="entry name" value="thi_PPkinase"/>
    <property type="match status" value="1"/>
</dbReference>
<dbReference type="Pfam" id="PF04265">
    <property type="entry name" value="TPK_B1_binding"/>
    <property type="match status" value="1"/>
</dbReference>
<dbReference type="STRING" id="231916.A0A409WB50"/>
<dbReference type="GO" id="GO:0005524">
    <property type="term" value="F:ATP binding"/>
    <property type="evidence" value="ECO:0007669"/>
    <property type="project" value="UniProtKB-KW"/>
</dbReference>
<feature type="compositionally biased region" description="Low complexity" evidence="5">
    <location>
        <begin position="147"/>
        <end position="157"/>
    </location>
</feature>
<dbReference type="Gene3D" id="2.60.120.320">
    <property type="entry name" value="Thiamin pyrophosphokinase, thiamin-binding domain"/>
    <property type="match status" value="1"/>
</dbReference>
<dbReference type="InterPro" id="IPR036759">
    <property type="entry name" value="TPK_catalytic_sf"/>
</dbReference>
<dbReference type="GO" id="GO:0016301">
    <property type="term" value="F:kinase activity"/>
    <property type="evidence" value="ECO:0007669"/>
    <property type="project" value="UniProtKB-KW"/>
</dbReference>
<dbReference type="AlphaFoldDB" id="A0A409WB50"/>
<feature type="domain" description="CS" evidence="6">
    <location>
        <begin position="7"/>
        <end position="224"/>
    </location>
</feature>
<dbReference type="InterPro" id="IPR036371">
    <property type="entry name" value="TPK_B1-bd_sf"/>
</dbReference>
<dbReference type="SUPFAM" id="SSF63862">
    <property type="entry name" value="Thiamin pyrophosphokinase, substrate-binding domain"/>
    <property type="match status" value="1"/>
</dbReference>
<dbReference type="InterPro" id="IPR007052">
    <property type="entry name" value="CS_dom"/>
</dbReference>
<evidence type="ECO:0000256" key="1">
    <source>
        <dbReference type="ARBA" id="ARBA00022679"/>
    </source>
</evidence>
<reference evidence="7 8" key="1">
    <citation type="journal article" date="2018" name="Evol. Lett.">
        <title>Horizontal gene cluster transfer increased hallucinogenic mushroom diversity.</title>
        <authorList>
            <person name="Reynolds H.T."/>
            <person name="Vijayakumar V."/>
            <person name="Gluck-Thaler E."/>
            <person name="Korotkin H.B."/>
            <person name="Matheny P.B."/>
            <person name="Slot J.C."/>
        </authorList>
    </citation>
    <scope>NUCLEOTIDE SEQUENCE [LARGE SCALE GENOMIC DNA]</scope>
    <source>
        <strain evidence="7 8">SRW20</strain>
    </source>
</reference>
<dbReference type="GO" id="GO:0004788">
    <property type="term" value="F:thiamine diphosphokinase activity"/>
    <property type="evidence" value="ECO:0007669"/>
    <property type="project" value="InterPro"/>
</dbReference>
<feature type="compositionally biased region" description="Polar residues" evidence="5">
    <location>
        <begin position="188"/>
        <end position="202"/>
    </location>
</feature>
<dbReference type="PANTHER" id="PTHR13622">
    <property type="entry name" value="THIAMIN PYROPHOSPHOKINASE"/>
    <property type="match status" value="1"/>
</dbReference>
<evidence type="ECO:0000256" key="5">
    <source>
        <dbReference type="SAM" id="MobiDB-lite"/>
    </source>
</evidence>
<evidence type="ECO:0000259" key="6">
    <source>
        <dbReference type="PROSITE" id="PS51203"/>
    </source>
</evidence>
<evidence type="ECO:0000256" key="4">
    <source>
        <dbReference type="ARBA" id="ARBA00022840"/>
    </source>
</evidence>
<proteinExistence type="predicted"/>
<dbReference type="InParanoid" id="A0A409WB50"/>
<dbReference type="PROSITE" id="PS51203">
    <property type="entry name" value="CS"/>
    <property type="match status" value="1"/>
</dbReference>
<sequence>MDKYNERPYFPYSWHQVRHRYTSHINGLMLNASRFIATVLLMVPYSIQDEDLSVVIDNNHLLIEVKDHHPIVKGRLYGPVDTESSVWQLEPRATRIGTRERTTSTASTVSTHSHSSYAFVSDPDISSSFAASLESGPVSDAEDIAAPSPGLSSPSLSFAEDHGLYHMPRRKLNPNPSRSVSPGHAHPSMTSSFSSLESGRTPQSGRLLTVHLEKEQSAIWPSLIVGPVPDSLSSSISNTVVVFDENEEQEDKYNMDPTSLALLALEHFDIRKEKEEAFEYFLRAWKQAHVPSATMRLVGHYLPLDLTQDAVEAEDKSSPETLAYYVNAIGGPRGLALLYLEAGLLHLEGAASTLLAASYSSLSSIRIPLQGQIGEGGTEAWKKDREAAARFFERAHVLHPSLDIPSLPAEDAIELEMPTMQISSPASETLESKESYYEDSETEMPLIRRRGKKEEQTVLGKTNSNLDDVDNTWYLYIPGIIGAGTALLVKKNWDVNFLQDTYTSVEDPGYALIILNQPFSFALFHRLWASTRWHCCADGGANRLFDTLDPDKRKKYLPDLIKGDLDSIRPEVRTFYESIGVSVVQDGDQYSTDLMKCVEALEDLETSRKLPQHGIILLGGLTGRLDQTVHTLSYLHKLRNKRDRVFAVTDENIGWVLDSGEHEIEIDHSLLGQTCGLLPVGVDRTILSTSGLRWNLSMSRFTFLGNLWKTEDGQLSMNLLSMD</sequence>
<dbReference type="Gene3D" id="3.40.50.10240">
    <property type="entry name" value="Thiamin pyrophosphokinase, catalytic domain"/>
    <property type="match status" value="1"/>
</dbReference>
<keyword evidence="3" id="KW-0418">Kinase</keyword>
<dbReference type="InterPro" id="IPR007371">
    <property type="entry name" value="TPK_catalytic"/>
</dbReference>
<evidence type="ECO:0000256" key="3">
    <source>
        <dbReference type="ARBA" id="ARBA00022777"/>
    </source>
</evidence>
<dbReference type="InterPro" id="IPR008978">
    <property type="entry name" value="HSP20-like_chaperone"/>
</dbReference>
<keyword evidence="4" id="KW-0067">ATP-binding</keyword>
<dbReference type="InterPro" id="IPR007373">
    <property type="entry name" value="Thiamin_PyroPKinase_B1-bd"/>
</dbReference>
<dbReference type="GO" id="GO:0009229">
    <property type="term" value="P:thiamine diphosphate biosynthetic process"/>
    <property type="evidence" value="ECO:0007669"/>
    <property type="project" value="InterPro"/>
</dbReference>
<feature type="region of interest" description="Disordered" evidence="5">
    <location>
        <begin position="139"/>
        <end position="202"/>
    </location>
</feature>
<dbReference type="GO" id="GO:0030975">
    <property type="term" value="F:thiamine binding"/>
    <property type="evidence" value="ECO:0007669"/>
    <property type="project" value="InterPro"/>
</dbReference>
<name>A0A409WB50_9AGAR</name>
<dbReference type="SUPFAM" id="SSF63999">
    <property type="entry name" value="Thiamin pyrophosphokinase, catalytic domain"/>
    <property type="match status" value="1"/>
</dbReference>
<evidence type="ECO:0000256" key="2">
    <source>
        <dbReference type="ARBA" id="ARBA00022741"/>
    </source>
</evidence>
<dbReference type="EMBL" id="NHYE01005233">
    <property type="protein sequence ID" value="PPQ75723.1"/>
    <property type="molecule type" value="Genomic_DNA"/>
</dbReference>
<dbReference type="Pfam" id="PF04263">
    <property type="entry name" value="TPK_catalytic"/>
    <property type="match status" value="1"/>
</dbReference>
<dbReference type="CDD" id="cd07995">
    <property type="entry name" value="TPK"/>
    <property type="match status" value="1"/>
</dbReference>
<accession>A0A409WB50</accession>
<dbReference type="Gene3D" id="2.60.40.790">
    <property type="match status" value="1"/>
</dbReference>
<dbReference type="SUPFAM" id="SSF49764">
    <property type="entry name" value="HSP20-like chaperones"/>
    <property type="match status" value="1"/>
</dbReference>
<dbReference type="InterPro" id="IPR006282">
    <property type="entry name" value="Thi_PPkinase"/>
</dbReference>
<organism evidence="7 8">
    <name type="scientific">Gymnopilus dilepis</name>
    <dbReference type="NCBI Taxonomy" id="231916"/>
    <lineage>
        <taxon>Eukaryota</taxon>
        <taxon>Fungi</taxon>
        <taxon>Dikarya</taxon>
        <taxon>Basidiomycota</taxon>
        <taxon>Agaricomycotina</taxon>
        <taxon>Agaricomycetes</taxon>
        <taxon>Agaricomycetidae</taxon>
        <taxon>Agaricales</taxon>
        <taxon>Agaricineae</taxon>
        <taxon>Hymenogastraceae</taxon>
        <taxon>Gymnopilus</taxon>
    </lineage>
</organism>
<comment type="caution">
    <text evidence="7">The sequence shown here is derived from an EMBL/GenBank/DDBJ whole genome shotgun (WGS) entry which is preliminary data.</text>
</comment>
<keyword evidence="2" id="KW-0547">Nucleotide-binding</keyword>
<keyword evidence="1" id="KW-0808">Transferase</keyword>
<dbReference type="OrthoDB" id="266138at2759"/>
<evidence type="ECO:0000313" key="8">
    <source>
        <dbReference type="Proteomes" id="UP000284706"/>
    </source>
</evidence>
<dbReference type="Pfam" id="PF04969">
    <property type="entry name" value="CS"/>
    <property type="match status" value="1"/>
</dbReference>
<protein>
    <recommendedName>
        <fullName evidence="6">CS domain-containing protein</fullName>
    </recommendedName>
</protein>
<dbReference type="PANTHER" id="PTHR13622:SF8">
    <property type="entry name" value="THIAMIN PYROPHOSPHOKINASE 1"/>
    <property type="match status" value="1"/>
</dbReference>
<dbReference type="Proteomes" id="UP000284706">
    <property type="component" value="Unassembled WGS sequence"/>
</dbReference>
<keyword evidence="8" id="KW-1185">Reference proteome</keyword>
<gene>
    <name evidence="7" type="ORF">CVT26_000967</name>
</gene>
<dbReference type="GO" id="GO:0006772">
    <property type="term" value="P:thiamine metabolic process"/>
    <property type="evidence" value="ECO:0007669"/>
    <property type="project" value="InterPro"/>
</dbReference>